<evidence type="ECO:0000313" key="2">
    <source>
        <dbReference type="Proteomes" id="UP000054683"/>
    </source>
</evidence>
<accession>A0A158JES9</accession>
<dbReference type="AlphaFoldDB" id="A0A158JES9"/>
<sequence length="208" mass="23046">MLIFTRAVIASASLACLGSYSRVVDAQATCEHFERALSQLDRQHPHTDISNLGSRELCFDHCTAEEIRASQFWENAAPGAADSIRTELVQYADTTGRVTDVQISGRPGAIVRISRYVGSAFCVRDTYLGRTAEGYSLISNSTLDSFSQEAGYCGNAFIYFGKWRGSTYAVLRVKGERFSQIAVYRMTPMLEAKKVCVVKKAKRQVSDE</sequence>
<protein>
    <submittedName>
        <fullName evidence="1">Uncharacterized protein</fullName>
    </submittedName>
</protein>
<dbReference type="EMBL" id="FCOK02000084">
    <property type="protein sequence ID" value="SAL67337.1"/>
    <property type="molecule type" value="Genomic_DNA"/>
</dbReference>
<dbReference type="Proteomes" id="UP000054683">
    <property type="component" value="Unassembled WGS sequence"/>
</dbReference>
<gene>
    <name evidence="1" type="ORF">AWB69_07714</name>
</gene>
<reference evidence="1 2" key="1">
    <citation type="submission" date="2016-01" db="EMBL/GenBank/DDBJ databases">
        <authorList>
            <person name="Oliw E.H."/>
        </authorList>
    </citation>
    <scope>NUCLEOTIDE SEQUENCE [LARGE SCALE GENOMIC DNA]</scope>
    <source>
        <strain evidence="1">LMG 27134</strain>
    </source>
</reference>
<organism evidence="1 2">
    <name type="scientific">Caballeronia udeis</name>
    <dbReference type="NCBI Taxonomy" id="1232866"/>
    <lineage>
        <taxon>Bacteria</taxon>
        <taxon>Pseudomonadati</taxon>
        <taxon>Pseudomonadota</taxon>
        <taxon>Betaproteobacteria</taxon>
        <taxon>Burkholderiales</taxon>
        <taxon>Burkholderiaceae</taxon>
        <taxon>Caballeronia</taxon>
    </lineage>
</organism>
<name>A0A158JES9_9BURK</name>
<evidence type="ECO:0000313" key="1">
    <source>
        <dbReference type="EMBL" id="SAL67337.1"/>
    </source>
</evidence>
<proteinExistence type="predicted"/>